<dbReference type="InterPro" id="IPR053967">
    <property type="entry name" value="LlgE_F_G-like_D1"/>
</dbReference>
<protein>
    <recommendedName>
        <fullName evidence="4">Flagellar hook protein FlgE</fullName>
    </recommendedName>
</protein>
<keyword evidence="9" id="KW-1185">Reference proteome</keyword>
<sequence>MAFGALSSGISALNSFSKGMEVIGNNIANVNTVSFKSSRIKYSETFNQVLKQSAPSPTSGDQSNVQASQVGLGVQVEGIVGQFTQGGLSSTSQLTDLAISGEGFFLVEDPKDSTTQFATRGGDFRIDDQGYLVTSGGMRVQGLTGGSIGFEVDVGEDGSWSFVPNEDTQSGTVAPSTYGDIRLDYDKGEAEVVNSKHLAGTLTRNSVMYTNDLIGTNAAGESTWGAATVVDGLIDMDSVSYGGDGVDGDPHRVGNFVYTLDTDGNATAIEGVTGWHAFMEEAVANLKTLRNVSNEGNTTGIITDSMIEQAVSTDFFAIMFPEAAASDATTFGVPTATDSSPAFTGSAVQDLLMGGSLTWDDTINPQDTIDAIMATFPENLTEAKTLISAVRAENTPELSRFSVDDQGSIVYFLNNGDSFTRGQIQLVDFNDKTALIREGQNLYSGFGAAGLKQAQDGNVDNMQEAGSNGLGVIKQGALELSNVDLTNEFANMITTQRGFQAGSRIITVSDDILQEVVNLKR</sequence>
<dbReference type="Pfam" id="PF00460">
    <property type="entry name" value="Flg_bb_rod"/>
    <property type="match status" value="1"/>
</dbReference>
<dbReference type="GO" id="GO:0009425">
    <property type="term" value="C:bacterial-type flagellum basal body"/>
    <property type="evidence" value="ECO:0007669"/>
    <property type="project" value="UniProtKB-SubCell"/>
</dbReference>
<comment type="caution">
    <text evidence="8">The sequence shown here is derived from an EMBL/GenBank/DDBJ whole genome shotgun (WGS) entry which is preliminary data.</text>
</comment>
<evidence type="ECO:0000256" key="4">
    <source>
        <dbReference type="RuleBase" id="RU362116"/>
    </source>
</evidence>
<dbReference type="SUPFAM" id="SSF117143">
    <property type="entry name" value="Flagellar hook protein flgE"/>
    <property type="match status" value="1"/>
</dbReference>
<name>A0A7X1B5I0_9BACT</name>
<proteinExistence type="inferred from homology"/>
<evidence type="ECO:0000313" key="9">
    <source>
        <dbReference type="Proteomes" id="UP000526501"/>
    </source>
</evidence>
<reference evidence="8 9" key="1">
    <citation type="submission" date="2020-07" db="EMBL/GenBank/DDBJ databases">
        <authorList>
            <person name="Feng X."/>
        </authorList>
    </citation>
    <scope>NUCLEOTIDE SEQUENCE [LARGE SCALE GENOMIC DNA]</scope>
    <source>
        <strain evidence="8 9">JCM23202</strain>
    </source>
</reference>
<dbReference type="PROSITE" id="PS00588">
    <property type="entry name" value="FLAGELLA_BB_ROD"/>
    <property type="match status" value="1"/>
</dbReference>
<dbReference type="Pfam" id="PF22692">
    <property type="entry name" value="LlgE_F_G_D1"/>
    <property type="match status" value="1"/>
</dbReference>
<dbReference type="AlphaFoldDB" id="A0A7X1B5I0"/>
<evidence type="ECO:0000259" key="7">
    <source>
        <dbReference type="Pfam" id="PF22692"/>
    </source>
</evidence>
<dbReference type="InterPro" id="IPR019776">
    <property type="entry name" value="Flagellar_basal_body_rod_CS"/>
</dbReference>
<gene>
    <name evidence="8" type="ORF">H5P27_08135</name>
</gene>
<evidence type="ECO:0000256" key="3">
    <source>
        <dbReference type="ARBA" id="ARBA00023143"/>
    </source>
</evidence>
<feature type="domain" description="Flagellar hook protein FlgE/F/G-like D1" evidence="7">
    <location>
        <begin position="98"/>
        <end position="151"/>
    </location>
</feature>
<dbReference type="InterPro" id="IPR020013">
    <property type="entry name" value="Flagellar_FlgE/F/G"/>
</dbReference>
<evidence type="ECO:0000259" key="5">
    <source>
        <dbReference type="Pfam" id="PF00460"/>
    </source>
</evidence>
<evidence type="ECO:0000256" key="2">
    <source>
        <dbReference type="ARBA" id="ARBA00009677"/>
    </source>
</evidence>
<evidence type="ECO:0000256" key="1">
    <source>
        <dbReference type="ARBA" id="ARBA00004117"/>
    </source>
</evidence>
<keyword evidence="8" id="KW-0282">Flagellum</keyword>
<dbReference type="InterPro" id="IPR010930">
    <property type="entry name" value="Flg_bb/hook_C_dom"/>
</dbReference>
<dbReference type="Proteomes" id="UP000526501">
    <property type="component" value="Unassembled WGS sequence"/>
</dbReference>
<dbReference type="Pfam" id="PF06429">
    <property type="entry name" value="Flg_bbr_C"/>
    <property type="match status" value="1"/>
</dbReference>
<dbReference type="RefSeq" id="WP_185659897.1">
    <property type="nucleotide sequence ID" value="NZ_CAWPOO010000007.1"/>
</dbReference>
<evidence type="ECO:0000259" key="6">
    <source>
        <dbReference type="Pfam" id="PF06429"/>
    </source>
</evidence>
<comment type="subcellular location">
    <subcellularLocation>
        <location evidence="1 4">Bacterial flagellum basal body</location>
    </subcellularLocation>
</comment>
<dbReference type="PANTHER" id="PTHR30435:SF1">
    <property type="entry name" value="FLAGELLAR HOOK PROTEIN FLGE"/>
    <property type="match status" value="1"/>
</dbReference>
<dbReference type="NCBIfam" id="TIGR03506">
    <property type="entry name" value="FlgEFG_subfam"/>
    <property type="match status" value="1"/>
</dbReference>
<dbReference type="EMBL" id="JACHVC010000007">
    <property type="protein sequence ID" value="MBC2606011.1"/>
    <property type="molecule type" value="Genomic_DNA"/>
</dbReference>
<dbReference type="InterPro" id="IPR037925">
    <property type="entry name" value="FlgE/F/G-like"/>
</dbReference>
<feature type="domain" description="Flagellar basal-body/hook protein C-terminal" evidence="6">
    <location>
        <begin position="474"/>
        <end position="519"/>
    </location>
</feature>
<dbReference type="GO" id="GO:0071978">
    <property type="term" value="P:bacterial-type flagellum-dependent swarming motility"/>
    <property type="evidence" value="ECO:0007669"/>
    <property type="project" value="TreeGrafter"/>
</dbReference>
<organism evidence="8 9">
    <name type="scientific">Pelagicoccus albus</name>
    <dbReference type="NCBI Taxonomy" id="415222"/>
    <lineage>
        <taxon>Bacteria</taxon>
        <taxon>Pseudomonadati</taxon>
        <taxon>Verrucomicrobiota</taxon>
        <taxon>Opitutia</taxon>
        <taxon>Puniceicoccales</taxon>
        <taxon>Pelagicoccaceae</taxon>
        <taxon>Pelagicoccus</taxon>
    </lineage>
</organism>
<comment type="similarity">
    <text evidence="2 4">Belongs to the flagella basal body rod proteins family.</text>
</comment>
<evidence type="ECO:0000313" key="8">
    <source>
        <dbReference type="EMBL" id="MBC2606011.1"/>
    </source>
</evidence>
<dbReference type="GO" id="GO:0005829">
    <property type="term" value="C:cytosol"/>
    <property type="evidence" value="ECO:0007669"/>
    <property type="project" value="TreeGrafter"/>
</dbReference>
<keyword evidence="8" id="KW-0969">Cilium</keyword>
<dbReference type="InterPro" id="IPR001444">
    <property type="entry name" value="Flag_bb_rod_N"/>
</dbReference>
<keyword evidence="3 4" id="KW-0975">Bacterial flagellum</keyword>
<comment type="function">
    <text evidence="4">A flexible structure which links the flagellar filament to the drive apparatus in the basal body.</text>
</comment>
<dbReference type="GO" id="GO:0009424">
    <property type="term" value="C:bacterial-type flagellum hook"/>
    <property type="evidence" value="ECO:0007669"/>
    <property type="project" value="TreeGrafter"/>
</dbReference>
<feature type="domain" description="Flagellar basal body rod protein N-terminal" evidence="5">
    <location>
        <begin position="8"/>
        <end position="36"/>
    </location>
</feature>
<keyword evidence="8" id="KW-0966">Cell projection</keyword>
<accession>A0A7X1B5I0</accession>
<dbReference type="PANTHER" id="PTHR30435">
    <property type="entry name" value="FLAGELLAR PROTEIN"/>
    <property type="match status" value="1"/>
</dbReference>